<organism evidence="1">
    <name type="scientific">uncultured delta proteobacterium</name>
    <dbReference type="NCBI Taxonomy" id="34034"/>
    <lineage>
        <taxon>Bacteria</taxon>
        <taxon>Deltaproteobacteria</taxon>
        <taxon>environmental samples</taxon>
    </lineage>
</organism>
<proteinExistence type="predicted"/>
<sequence>MGRILTIIFSIVILGGLLSKCNNSEGNKQSNLRSSIVEKYNLPAGTKTELGDMGSVPWIDGGQLKHRDYVYARWLDPETGGYKSIRCDSGRYNKKDYVYGCEDKPFEPYRR</sequence>
<protein>
    <submittedName>
        <fullName evidence="1">Uncharacterized protein</fullName>
    </submittedName>
</protein>
<name>A0A212JXN4_9DELT</name>
<reference evidence="1" key="1">
    <citation type="submission" date="2016-04" db="EMBL/GenBank/DDBJ databases">
        <authorList>
            <person name="Evans L.H."/>
            <person name="Alamgir A."/>
            <person name="Owens N."/>
            <person name="Weber N.D."/>
            <person name="Virtaneva K."/>
            <person name="Barbian K."/>
            <person name="Babar A."/>
            <person name="Rosenke K."/>
        </authorList>
    </citation>
    <scope>NUCLEOTIDE SEQUENCE</scope>
    <source>
        <strain evidence="1">86</strain>
    </source>
</reference>
<dbReference type="AlphaFoldDB" id="A0A212JXN4"/>
<evidence type="ECO:0000313" key="1">
    <source>
        <dbReference type="EMBL" id="SBW04112.1"/>
    </source>
</evidence>
<accession>A0A212JXN4</accession>
<dbReference type="EMBL" id="FLUQ01000002">
    <property type="protein sequence ID" value="SBW04112.1"/>
    <property type="molecule type" value="Genomic_DNA"/>
</dbReference>
<gene>
    <name evidence="1" type="ORF">KL86DPRO_20260</name>
</gene>